<dbReference type="STRING" id="1136941.ACH46_10430"/>
<dbReference type="OrthoDB" id="3733464at2"/>
<keyword evidence="1" id="KW-0436">Ligase</keyword>
<accession>A0A0N7FUN3</accession>
<name>A0A0N7FUN3_9ACTN</name>
<dbReference type="PATRIC" id="fig|1136941.3.peg.2121"/>
<dbReference type="InterPro" id="IPR019151">
    <property type="entry name" value="Proteasome_assmbl_chaperone_2"/>
</dbReference>
<dbReference type="GO" id="GO:0016874">
    <property type="term" value="F:ligase activity"/>
    <property type="evidence" value="ECO:0007669"/>
    <property type="project" value="UniProtKB-KW"/>
</dbReference>
<evidence type="ECO:0000313" key="2">
    <source>
        <dbReference type="Proteomes" id="UP000063789"/>
    </source>
</evidence>
<dbReference type="SUPFAM" id="SSF159659">
    <property type="entry name" value="Cgl1923-like"/>
    <property type="match status" value="1"/>
</dbReference>
<dbReference type="InterPro" id="IPR008492">
    <property type="entry name" value="Rv2714-like"/>
</dbReference>
<dbReference type="KEGG" id="goq:ACH46_10430"/>
<dbReference type="PIRSF" id="PIRSF028754">
    <property type="entry name" value="UCP028754"/>
    <property type="match status" value="1"/>
</dbReference>
<evidence type="ECO:0000313" key="1">
    <source>
        <dbReference type="EMBL" id="ALG84839.1"/>
    </source>
</evidence>
<gene>
    <name evidence="1" type="ORF">ACH46_10430</name>
</gene>
<organism evidence="1 2">
    <name type="scientific">Gordonia phthalatica</name>
    <dbReference type="NCBI Taxonomy" id="1136941"/>
    <lineage>
        <taxon>Bacteria</taxon>
        <taxon>Bacillati</taxon>
        <taxon>Actinomycetota</taxon>
        <taxon>Actinomycetes</taxon>
        <taxon>Mycobacteriales</taxon>
        <taxon>Gordoniaceae</taxon>
        <taxon>Gordonia</taxon>
    </lineage>
</organism>
<dbReference type="Proteomes" id="UP000063789">
    <property type="component" value="Chromosome"/>
</dbReference>
<dbReference type="Gene3D" id="3.40.50.10900">
    <property type="entry name" value="PAC-like subunit"/>
    <property type="match status" value="1"/>
</dbReference>
<sequence length="300" mass="32920">MNSASDENAPERDISSRRATLPVLRTPVLIAAFSGWNDGADAATAAVEHLALEWNATSVWEIDPDEFYDYQSTRPTIRQKDGVTRRIEWPVTSVSACVLPDYDRDVILVLGPEPNYRWRAFCSQLIDFAEAMNVEMTVLLGALLADTPHTRPVPVSGTADSADAAKRLGLELSRYEGPTGITGVLSDAFVQAGIPSVSLWAAVPHYVAHTTNPKATLALLTTLTNVTGLPIPLGTLAQRAQEWEENITDMTMDDEDMATYVHELEKASDEDLNDAMLRIDGEELAAEFEKYLRKRGDGAE</sequence>
<reference evidence="1 2" key="2">
    <citation type="journal article" date="2017" name="Int. J. Syst. Evol. Microbiol.">
        <title>Gordonia phthalatica sp. nov., a di-n-butyl phthalate-degrading bacterium isolated from activated sludge.</title>
        <authorList>
            <person name="Jin D."/>
            <person name="Kong X."/>
            <person name="Jia M."/>
            <person name="Yu X."/>
            <person name="Wang X."/>
            <person name="Zhuang X."/>
            <person name="Deng Y."/>
            <person name="Bai Z."/>
        </authorList>
    </citation>
    <scope>NUCLEOTIDE SEQUENCE [LARGE SCALE GENOMIC DNA]</scope>
    <source>
        <strain evidence="1 2">QH-11</strain>
    </source>
</reference>
<proteinExistence type="predicted"/>
<dbReference type="Pfam" id="PF09754">
    <property type="entry name" value="PAC2"/>
    <property type="match status" value="1"/>
</dbReference>
<dbReference type="AlphaFoldDB" id="A0A0N7FUN3"/>
<dbReference type="InterPro" id="IPR038389">
    <property type="entry name" value="PSMG2_sf"/>
</dbReference>
<protein>
    <submittedName>
        <fullName evidence="1">Carboxylate--amine ligase</fullName>
    </submittedName>
</protein>
<keyword evidence="2" id="KW-1185">Reference proteome</keyword>
<dbReference type="EMBL" id="CP011853">
    <property type="protein sequence ID" value="ALG84839.1"/>
    <property type="molecule type" value="Genomic_DNA"/>
</dbReference>
<dbReference type="RefSeq" id="WP_062392837.1">
    <property type="nucleotide sequence ID" value="NZ_CP011853.1"/>
</dbReference>
<reference evidence="2" key="1">
    <citation type="submission" date="2015-06" db="EMBL/GenBank/DDBJ databases">
        <title>Complete genome sequence and metabolic analysis of phthalate degradation pathway in Gordonia sp. QH-11.</title>
        <authorList>
            <person name="Jin D."/>
            <person name="Kong X."/>
            <person name="Bai Z."/>
        </authorList>
    </citation>
    <scope>NUCLEOTIDE SEQUENCE [LARGE SCALE GENOMIC DNA]</scope>
    <source>
        <strain evidence="2">QH-11</strain>
    </source>
</reference>